<gene>
    <name evidence="2" type="ORF">UFOPK3402_01690</name>
</gene>
<name>A0A6J7EPF6_9ZZZZ</name>
<feature type="compositionally biased region" description="Basic and acidic residues" evidence="1">
    <location>
        <begin position="103"/>
        <end position="112"/>
    </location>
</feature>
<dbReference type="AlphaFoldDB" id="A0A6J7EPF6"/>
<evidence type="ECO:0000256" key="1">
    <source>
        <dbReference type="SAM" id="MobiDB-lite"/>
    </source>
</evidence>
<protein>
    <submittedName>
        <fullName evidence="2">Unannotated protein</fullName>
    </submittedName>
</protein>
<accession>A0A6J7EPF6</accession>
<feature type="compositionally biased region" description="Basic and acidic residues" evidence="1">
    <location>
        <begin position="49"/>
        <end position="61"/>
    </location>
</feature>
<sequence length="315" mass="35414">MRGLEVGQRPLKGVLAAQQFFLQPIEFLIELRSTVAHLHRGREPRHLGHELDDRECSRPDGEGGGDEADLADDAVERDRPARNLLTLGPHDEKQRPRFGGKFPADEVVDRHRGPPRSDPAVGQHVADDLDDLMALVQDKAWSDAGCRKGLEDIEVEVGHNARIRRDFRAPWSRLAEPRDRPRHVGPARRHDFVCPNEESVRRIEVREAGRIGGHGLGRAEEEQASGLEPIGEHLQDPVLEGRREVDERVAARDEIEPSEGRVLRDVMPGEDHEVAQFGRDLDPLAAWEQVPRTQVRWDRAQGCGRVGTPAGDRER</sequence>
<feature type="compositionally biased region" description="Acidic residues" evidence="1">
    <location>
        <begin position="63"/>
        <end position="73"/>
    </location>
</feature>
<proteinExistence type="predicted"/>
<feature type="region of interest" description="Disordered" evidence="1">
    <location>
        <begin position="49"/>
        <end position="122"/>
    </location>
</feature>
<evidence type="ECO:0000313" key="2">
    <source>
        <dbReference type="EMBL" id="CAB4884986.1"/>
    </source>
</evidence>
<organism evidence="2">
    <name type="scientific">freshwater metagenome</name>
    <dbReference type="NCBI Taxonomy" id="449393"/>
    <lineage>
        <taxon>unclassified sequences</taxon>
        <taxon>metagenomes</taxon>
        <taxon>ecological metagenomes</taxon>
    </lineage>
</organism>
<reference evidence="2" key="1">
    <citation type="submission" date="2020-05" db="EMBL/GenBank/DDBJ databases">
        <authorList>
            <person name="Chiriac C."/>
            <person name="Salcher M."/>
            <person name="Ghai R."/>
            <person name="Kavagutti S V."/>
        </authorList>
    </citation>
    <scope>NUCLEOTIDE SEQUENCE</scope>
</reference>
<dbReference type="EMBL" id="CAFBLS010000254">
    <property type="protein sequence ID" value="CAB4884986.1"/>
    <property type="molecule type" value="Genomic_DNA"/>
</dbReference>